<comment type="caution">
    <text evidence="3">The sequence shown here is derived from an EMBL/GenBank/DDBJ whole genome shotgun (WGS) entry which is preliminary data.</text>
</comment>
<dbReference type="AlphaFoldDB" id="A0A1F8DXR6"/>
<feature type="region of interest" description="Disordered" evidence="1">
    <location>
        <begin position="178"/>
        <end position="197"/>
    </location>
</feature>
<evidence type="ECO:0000313" key="3">
    <source>
        <dbReference type="EMBL" id="OGM93334.1"/>
    </source>
</evidence>
<feature type="compositionally biased region" description="Polar residues" evidence="1">
    <location>
        <begin position="184"/>
        <end position="197"/>
    </location>
</feature>
<name>A0A1F8DXR6_9BACT</name>
<accession>A0A1F8DXR6</accession>
<evidence type="ECO:0000256" key="1">
    <source>
        <dbReference type="SAM" id="MobiDB-lite"/>
    </source>
</evidence>
<feature type="chain" id="PRO_5009535271" evidence="2">
    <location>
        <begin position="22"/>
        <end position="197"/>
    </location>
</feature>
<protein>
    <submittedName>
        <fullName evidence="3">Uncharacterized protein</fullName>
    </submittedName>
</protein>
<dbReference type="STRING" id="1802559.A2372_02995"/>
<proteinExistence type="predicted"/>
<reference evidence="3 4" key="1">
    <citation type="journal article" date="2016" name="Nat. Commun.">
        <title>Thousands of microbial genomes shed light on interconnected biogeochemical processes in an aquifer system.</title>
        <authorList>
            <person name="Anantharaman K."/>
            <person name="Brown C.T."/>
            <person name="Hug L.A."/>
            <person name="Sharon I."/>
            <person name="Castelle C.J."/>
            <person name="Probst A.J."/>
            <person name="Thomas B.C."/>
            <person name="Singh A."/>
            <person name="Wilkins M.J."/>
            <person name="Karaoz U."/>
            <person name="Brodie E.L."/>
            <person name="Williams K.H."/>
            <person name="Hubbard S.S."/>
            <person name="Banfield J.F."/>
        </authorList>
    </citation>
    <scope>NUCLEOTIDE SEQUENCE [LARGE SCALE GENOMIC DNA]</scope>
</reference>
<gene>
    <name evidence="3" type="ORF">A2372_02995</name>
</gene>
<sequence length="197" mass="20758">MKKIVIILSLLYLMLAVPAFAETCYGPFCPDSAAVGSTIGWANNNNGTDEQRYGANKFGFTSENDTVGGLSTRGNAQATVVNGNVYRDARYQSGSLGEAPFTSSTENRLEMIGSSSDQVRGDFSDAFINLGHDANGFAHFGSRGFNTSLYATGAATFNGTGNVDALAGQSTYDTLRTNHHAGHSETSVSTKVGVKTN</sequence>
<dbReference type="EMBL" id="MGIT01000001">
    <property type="protein sequence ID" value="OGM93334.1"/>
    <property type="molecule type" value="Genomic_DNA"/>
</dbReference>
<feature type="signal peptide" evidence="2">
    <location>
        <begin position="1"/>
        <end position="21"/>
    </location>
</feature>
<organism evidence="3 4">
    <name type="scientific">Candidatus Wolfebacteria bacterium RIFOXYB1_FULL_54_12</name>
    <dbReference type="NCBI Taxonomy" id="1802559"/>
    <lineage>
        <taxon>Bacteria</taxon>
        <taxon>Candidatus Wolfeibacteriota</taxon>
    </lineage>
</organism>
<evidence type="ECO:0000313" key="4">
    <source>
        <dbReference type="Proteomes" id="UP000176422"/>
    </source>
</evidence>
<keyword evidence="2" id="KW-0732">Signal</keyword>
<dbReference type="Proteomes" id="UP000176422">
    <property type="component" value="Unassembled WGS sequence"/>
</dbReference>
<evidence type="ECO:0000256" key="2">
    <source>
        <dbReference type="SAM" id="SignalP"/>
    </source>
</evidence>